<dbReference type="Proteomes" id="UP000438991">
    <property type="component" value="Unassembled WGS sequence"/>
</dbReference>
<sequence>MPGGGLLADAVAVELATRGYSIVDPAATSNLMVRMNMSEIEVTRPEALAKFRSQGIDALLTVRTAAGYDSRPQSASARLNSTETGALLAGATWENAWGGAQGSAADSIMRHGLPSAAASIATKLTGR</sequence>
<evidence type="ECO:0000313" key="2">
    <source>
        <dbReference type="Proteomes" id="UP000438991"/>
    </source>
</evidence>
<gene>
    <name evidence="1" type="ORF">GJ689_25015</name>
</gene>
<reference evidence="1 2" key="1">
    <citation type="submission" date="2019-11" db="EMBL/GenBank/DDBJ databases">
        <title>Whole-genome sequence of Rhodoplanes serenus DSM 18633, type strain.</title>
        <authorList>
            <person name="Kyndt J.A."/>
            <person name="Meyer T.E."/>
        </authorList>
    </citation>
    <scope>NUCLEOTIDE SEQUENCE [LARGE SCALE GENOMIC DNA]</scope>
    <source>
        <strain evidence="1 2">DSM 18633</strain>
    </source>
</reference>
<organism evidence="1 2">
    <name type="scientific">Rhodoplanes serenus</name>
    <dbReference type="NCBI Taxonomy" id="200615"/>
    <lineage>
        <taxon>Bacteria</taxon>
        <taxon>Pseudomonadati</taxon>
        <taxon>Pseudomonadota</taxon>
        <taxon>Alphaproteobacteria</taxon>
        <taxon>Hyphomicrobiales</taxon>
        <taxon>Nitrobacteraceae</taxon>
        <taxon>Rhodoplanes</taxon>
    </lineage>
</organism>
<dbReference type="EMBL" id="WNKV01000043">
    <property type="protein sequence ID" value="MTW19456.1"/>
    <property type="molecule type" value="Genomic_DNA"/>
</dbReference>
<dbReference type="RefSeq" id="WP_129610014.1">
    <property type="nucleotide sequence ID" value="NZ_UWOC01000161.1"/>
</dbReference>
<dbReference type="AlphaFoldDB" id="A0A9X5AUG3"/>
<dbReference type="OrthoDB" id="7107964at2"/>
<name>A0A9X5AUG3_9BRAD</name>
<accession>A0A9X5AUG3</accession>
<proteinExistence type="predicted"/>
<evidence type="ECO:0000313" key="1">
    <source>
        <dbReference type="EMBL" id="MTW19456.1"/>
    </source>
</evidence>
<protein>
    <submittedName>
        <fullName evidence="1">Uncharacterized protein</fullName>
    </submittedName>
</protein>
<comment type="caution">
    <text evidence="1">The sequence shown here is derived from an EMBL/GenBank/DDBJ whole genome shotgun (WGS) entry which is preliminary data.</text>
</comment>